<sequence length="35" mass="3943">MLRSAVLDHTKMERIVRHLGVQLEDALAIAEALEL</sequence>
<accession>A0A1X6YFC6</accession>
<keyword evidence="2" id="KW-1185">Reference proteome</keyword>
<evidence type="ECO:0000313" key="1">
    <source>
        <dbReference type="EMBL" id="SLN19582.1"/>
    </source>
</evidence>
<reference evidence="1 2" key="1">
    <citation type="submission" date="2017-03" db="EMBL/GenBank/DDBJ databases">
        <authorList>
            <person name="Afonso C.L."/>
            <person name="Miller P.J."/>
            <person name="Scott M.A."/>
            <person name="Spackman E."/>
            <person name="Goraichik I."/>
            <person name="Dimitrov K.M."/>
            <person name="Suarez D.L."/>
            <person name="Swayne D.E."/>
        </authorList>
    </citation>
    <scope>NUCLEOTIDE SEQUENCE [LARGE SCALE GENOMIC DNA]</scope>
    <source>
        <strain evidence="1 2">CECT 8110</strain>
    </source>
</reference>
<protein>
    <submittedName>
        <fullName evidence="1">Uncharacterized protein</fullName>
    </submittedName>
</protein>
<organism evidence="1 2">
    <name type="scientific">Roseovarius halotolerans</name>
    <dbReference type="NCBI Taxonomy" id="505353"/>
    <lineage>
        <taxon>Bacteria</taxon>
        <taxon>Pseudomonadati</taxon>
        <taxon>Pseudomonadota</taxon>
        <taxon>Alphaproteobacteria</taxon>
        <taxon>Rhodobacterales</taxon>
        <taxon>Roseobacteraceae</taxon>
        <taxon>Roseovarius</taxon>
    </lineage>
</organism>
<dbReference type="AlphaFoldDB" id="A0A1X6YFC6"/>
<proteinExistence type="predicted"/>
<dbReference type="EMBL" id="FWFU01000001">
    <property type="protein sequence ID" value="SLN19582.1"/>
    <property type="molecule type" value="Genomic_DNA"/>
</dbReference>
<gene>
    <name evidence="1" type="ORF">ROH8110_00648</name>
</gene>
<name>A0A1X6YFC6_9RHOB</name>
<dbReference type="Proteomes" id="UP000193207">
    <property type="component" value="Unassembled WGS sequence"/>
</dbReference>
<evidence type="ECO:0000313" key="2">
    <source>
        <dbReference type="Proteomes" id="UP000193207"/>
    </source>
</evidence>
<dbReference type="RefSeq" id="WP_085816317.1">
    <property type="nucleotide sequence ID" value="NZ_FWFU01000001.1"/>
</dbReference>